<reference evidence="2 3" key="1">
    <citation type="submission" date="2021-03" db="EMBL/GenBank/DDBJ databases">
        <title>Antimicrobial resistance genes in bacteria isolated from Japanese honey, and their potential for conferring macrolide and lincosamide resistance in the American foulbrood pathogen Paenibacillus larvae.</title>
        <authorList>
            <person name="Okamoto M."/>
            <person name="Kumagai M."/>
            <person name="Kanamori H."/>
            <person name="Takamatsu D."/>
        </authorList>
    </citation>
    <scope>NUCLEOTIDE SEQUENCE [LARGE SCALE GENOMIC DNA]</scope>
    <source>
        <strain evidence="2 3">J34TS1</strain>
    </source>
</reference>
<evidence type="ECO:0000313" key="2">
    <source>
        <dbReference type="EMBL" id="GIO45700.1"/>
    </source>
</evidence>
<dbReference type="Proteomes" id="UP000682811">
    <property type="component" value="Unassembled WGS sequence"/>
</dbReference>
<dbReference type="RefSeq" id="WP_212976826.1">
    <property type="nucleotide sequence ID" value="NZ_AP025343.1"/>
</dbReference>
<gene>
    <name evidence="2" type="ORF">J34TS1_04650</name>
</gene>
<sequence length="228" mass="24649">MKKKVKIMIAACSAFVLISGSALAAAAVPRIFINKAEFAQSYLKLKEENGTTMVSLRAIVEELKGEVTFKDNAIHVSLPEASHLKHQVDGFQNGLQAQTPEEAAETWIRGVQRRSGPMQYAVMAPSLQKSTKQEFEDNFWVTGGSSPHMGDVAKKDVKSLSPNKVQISFDYPLTVSTGKIGSGKASLIIEKVSGTGNDYWAISEINLEDPGDTGLMIGAIPLQPQKGK</sequence>
<dbReference type="AlphaFoldDB" id="A0A920CNT6"/>
<evidence type="ECO:0000256" key="1">
    <source>
        <dbReference type="SAM" id="SignalP"/>
    </source>
</evidence>
<feature type="chain" id="PRO_5036673761" evidence="1">
    <location>
        <begin position="25"/>
        <end position="228"/>
    </location>
</feature>
<dbReference type="EMBL" id="BORT01000001">
    <property type="protein sequence ID" value="GIO45700.1"/>
    <property type="molecule type" value="Genomic_DNA"/>
</dbReference>
<accession>A0A920CNT6</accession>
<protein>
    <submittedName>
        <fullName evidence="2">Uncharacterized protein</fullName>
    </submittedName>
</protein>
<evidence type="ECO:0000313" key="3">
    <source>
        <dbReference type="Proteomes" id="UP000682811"/>
    </source>
</evidence>
<proteinExistence type="predicted"/>
<organism evidence="2 3">
    <name type="scientific">Paenibacillus azoreducens</name>
    <dbReference type="NCBI Taxonomy" id="116718"/>
    <lineage>
        <taxon>Bacteria</taxon>
        <taxon>Bacillati</taxon>
        <taxon>Bacillota</taxon>
        <taxon>Bacilli</taxon>
        <taxon>Bacillales</taxon>
        <taxon>Paenibacillaceae</taxon>
        <taxon>Paenibacillus</taxon>
    </lineage>
</organism>
<keyword evidence="1" id="KW-0732">Signal</keyword>
<keyword evidence="3" id="KW-1185">Reference proteome</keyword>
<comment type="caution">
    <text evidence="2">The sequence shown here is derived from an EMBL/GenBank/DDBJ whole genome shotgun (WGS) entry which is preliminary data.</text>
</comment>
<feature type="signal peptide" evidence="1">
    <location>
        <begin position="1"/>
        <end position="24"/>
    </location>
</feature>
<name>A0A920CNT6_9BACL</name>